<dbReference type="EMBL" id="BOMY01000002">
    <property type="protein sequence ID" value="GIF17613.1"/>
    <property type="molecule type" value="Genomic_DNA"/>
</dbReference>
<gene>
    <name evidence="1" type="ORF">Ate02nite_03430</name>
</gene>
<evidence type="ECO:0000313" key="1">
    <source>
        <dbReference type="EMBL" id="GIF17613.1"/>
    </source>
</evidence>
<reference evidence="1" key="1">
    <citation type="submission" date="2021-01" db="EMBL/GenBank/DDBJ databases">
        <title>Whole genome shotgun sequence of Actinoplanes tereljensis NBRC 105297.</title>
        <authorList>
            <person name="Komaki H."/>
            <person name="Tamura T."/>
        </authorList>
    </citation>
    <scope>NUCLEOTIDE SEQUENCE</scope>
    <source>
        <strain evidence="1">NBRC 105297</strain>
    </source>
</reference>
<organism evidence="1 2">
    <name type="scientific">Paractinoplanes tereljensis</name>
    <dbReference type="NCBI Taxonomy" id="571912"/>
    <lineage>
        <taxon>Bacteria</taxon>
        <taxon>Bacillati</taxon>
        <taxon>Actinomycetota</taxon>
        <taxon>Actinomycetes</taxon>
        <taxon>Micromonosporales</taxon>
        <taxon>Micromonosporaceae</taxon>
        <taxon>Paractinoplanes</taxon>
    </lineage>
</organism>
<comment type="caution">
    <text evidence="1">The sequence shown here is derived from an EMBL/GenBank/DDBJ whole genome shotgun (WGS) entry which is preliminary data.</text>
</comment>
<dbReference type="InterPro" id="IPR024072">
    <property type="entry name" value="DHFR-like_dom_sf"/>
</dbReference>
<dbReference type="SUPFAM" id="SSF53597">
    <property type="entry name" value="Dihydrofolate reductase-like"/>
    <property type="match status" value="1"/>
</dbReference>
<dbReference type="Gene3D" id="3.40.430.10">
    <property type="entry name" value="Dihydrofolate Reductase, subunit A"/>
    <property type="match status" value="1"/>
</dbReference>
<proteinExistence type="predicted"/>
<protein>
    <submittedName>
        <fullName evidence="1">Deaminase</fullName>
    </submittedName>
</protein>
<evidence type="ECO:0000313" key="2">
    <source>
        <dbReference type="Proteomes" id="UP000623608"/>
    </source>
</evidence>
<accession>A0A919TP62</accession>
<dbReference type="AlphaFoldDB" id="A0A919TP62"/>
<sequence>MSLDGFIAGEQSGVDELFGWYGNGEVAVPTAVQHLTFQVSPASADHLRPAFAGAIGALICGRRVFDETNGWGGTHPVGCPVFVVSHSVPDDKHGAFFFTDPLEALSAARKEAGDRDIAVATPSITQQFLDAGELDAIVVSLVPVLLGRGIRFFDNLATTPIRLSDPKVTEGHGVTHLTFQIM</sequence>
<dbReference type="Proteomes" id="UP000623608">
    <property type="component" value="Unassembled WGS sequence"/>
</dbReference>
<name>A0A919TP62_9ACTN</name>
<keyword evidence="2" id="KW-1185">Reference proteome</keyword>